<protein>
    <submittedName>
        <fullName evidence="1">Uncharacterized protein</fullName>
    </submittedName>
</protein>
<comment type="caution">
    <text evidence="1">The sequence shown here is derived from an EMBL/GenBank/DDBJ whole genome shotgun (WGS) entry which is preliminary data.</text>
</comment>
<organism evidence="1 2">
    <name type="scientific">Cichorium intybus</name>
    <name type="common">Chicory</name>
    <dbReference type="NCBI Taxonomy" id="13427"/>
    <lineage>
        <taxon>Eukaryota</taxon>
        <taxon>Viridiplantae</taxon>
        <taxon>Streptophyta</taxon>
        <taxon>Embryophyta</taxon>
        <taxon>Tracheophyta</taxon>
        <taxon>Spermatophyta</taxon>
        <taxon>Magnoliopsida</taxon>
        <taxon>eudicotyledons</taxon>
        <taxon>Gunneridae</taxon>
        <taxon>Pentapetalae</taxon>
        <taxon>asterids</taxon>
        <taxon>campanulids</taxon>
        <taxon>Asterales</taxon>
        <taxon>Asteraceae</taxon>
        <taxon>Cichorioideae</taxon>
        <taxon>Cichorieae</taxon>
        <taxon>Cichoriinae</taxon>
        <taxon>Cichorium</taxon>
    </lineage>
</organism>
<reference evidence="1 2" key="2">
    <citation type="journal article" date="2022" name="Mol. Ecol. Resour.">
        <title>The genomes of chicory, endive, great burdock and yacon provide insights into Asteraceae paleo-polyploidization history and plant inulin production.</title>
        <authorList>
            <person name="Fan W."/>
            <person name="Wang S."/>
            <person name="Wang H."/>
            <person name="Wang A."/>
            <person name="Jiang F."/>
            <person name="Liu H."/>
            <person name="Zhao H."/>
            <person name="Xu D."/>
            <person name="Zhang Y."/>
        </authorList>
    </citation>
    <scope>NUCLEOTIDE SEQUENCE [LARGE SCALE GENOMIC DNA]</scope>
    <source>
        <strain evidence="2">cv. Punajuju</strain>
        <tissue evidence="1">Leaves</tissue>
    </source>
</reference>
<sequence>MDRDLPLQLSFAMNHFQASLAAVDLTEASCITDVFLPSILHHRRCISRSSSLFLCVRRHQYARVFSLVADLLYAPDIADPLMLHNFCRD</sequence>
<proteinExistence type="predicted"/>
<accession>A0ACB9BFR6</accession>
<keyword evidence="2" id="KW-1185">Reference proteome</keyword>
<dbReference type="Proteomes" id="UP001055811">
    <property type="component" value="Linkage Group LG06"/>
</dbReference>
<evidence type="ECO:0000313" key="1">
    <source>
        <dbReference type="EMBL" id="KAI3720626.1"/>
    </source>
</evidence>
<dbReference type="EMBL" id="CM042014">
    <property type="protein sequence ID" value="KAI3720626.1"/>
    <property type="molecule type" value="Genomic_DNA"/>
</dbReference>
<evidence type="ECO:0000313" key="2">
    <source>
        <dbReference type="Proteomes" id="UP001055811"/>
    </source>
</evidence>
<gene>
    <name evidence="1" type="ORF">L2E82_31617</name>
</gene>
<name>A0ACB9BFR6_CICIN</name>
<reference evidence="2" key="1">
    <citation type="journal article" date="2022" name="Mol. Ecol. Resour.">
        <title>The genomes of chicory, endive, great burdock and yacon provide insights into Asteraceae palaeo-polyploidization history and plant inulin production.</title>
        <authorList>
            <person name="Fan W."/>
            <person name="Wang S."/>
            <person name="Wang H."/>
            <person name="Wang A."/>
            <person name="Jiang F."/>
            <person name="Liu H."/>
            <person name="Zhao H."/>
            <person name="Xu D."/>
            <person name="Zhang Y."/>
        </authorList>
    </citation>
    <scope>NUCLEOTIDE SEQUENCE [LARGE SCALE GENOMIC DNA]</scope>
    <source>
        <strain evidence="2">cv. Punajuju</strain>
    </source>
</reference>